<evidence type="ECO:0000256" key="1">
    <source>
        <dbReference type="SAM" id="MobiDB-lite"/>
    </source>
</evidence>
<keyword evidence="3" id="KW-1185">Reference proteome</keyword>
<organism evidence="2 3">
    <name type="scientific">Achaetomium macrosporum</name>
    <dbReference type="NCBI Taxonomy" id="79813"/>
    <lineage>
        <taxon>Eukaryota</taxon>
        <taxon>Fungi</taxon>
        <taxon>Dikarya</taxon>
        <taxon>Ascomycota</taxon>
        <taxon>Pezizomycotina</taxon>
        <taxon>Sordariomycetes</taxon>
        <taxon>Sordariomycetidae</taxon>
        <taxon>Sordariales</taxon>
        <taxon>Chaetomiaceae</taxon>
        <taxon>Achaetomium</taxon>
    </lineage>
</organism>
<feature type="compositionally biased region" description="Low complexity" evidence="1">
    <location>
        <begin position="70"/>
        <end position="80"/>
    </location>
</feature>
<comment type="caution">
    <text evidence="2">The sequence shown here is derived from an EMBL/GenBank/DDBJ whole genome shotgun (WGS) entry which is preliminary data.</text>
</comment>
<accession>A0AAN7HD71</accession>
<feature type="compositionally biased region" description="Basic and acidic residues" evidence="1">
    <location>
        <begin position="25"/>
        <end position="37"/>
    </location>
</feature>
<reference evidence="2" key="2">
    <citation type="submission" date="2023-05" db="EMBL/GenBank/DDBJ databases">
        <authorList>
            <consortium name="Lawrence Berkeley National Laboratory"/>
            <person name="Steindorff A."/>
            <person name="Hensen N."/>
            <person name="Bonometti L."/>
            <person name="Westerberg I."/>
            <person name="Brannstrom I.O."/>
            <person name="Guillou S."/>
            <person name="Cros-Aarteil S."/>
            <person name="Calhoun S."/>
            <person name="Haridas S."/>
            <person name="Kuo A."/>
            <person name="Mondo S."/>
            <person name="Pangilinan J."/>
            <person name="Riley R."/>
            <person name="Labutti K."/>
            <person name="Andreopoulos B."/>
            <person name="Lipzen A."/>
            <person name="Chen C."/>
            <person name="Yanf M."/>
            <person name="Daum C."/>
            <person name="Ng V."/>
            <person name="Clum A."/>
            <person name="Ohm R."/>
            <person name="Martin F."/>
            <person name="Silar P."/>
            <person name="Natvig D."/>
            <person name="Lalanne C."/>
            <person name="Gautier V."/>
            <person name="Ament-Velasquez S.L."/>
            <person name="Kruys A."/>
            <person name="Hutchinson M.I."/>
            <person name="Powell A.J."/>
            <person name="Barry K."/>
            <person name="Miller A.N."/>
            <person name="Grigoriev I.V."/>
            <person name="Debuchy R."/>
            <person name="Gladieux P."/>
            <person name="Thoren M.H."/>
            <person name="Johannesson H."/>
        </authorList>
    </citation>
    <scope>NUCLEOTIDE SEQUENCE</scope>
    <source>
        <strain evidence="2">CBS 532.94</strain>
    </source>
</reference>
<protein>
    <submittedName>
        <fullName evidence="2">Uncharacterized protein</fullName>
    </submittedName>
</protein>
<feature type="region of interest" description="Disordered" evidence="1">
    <location>
        <begin position="1"/>
        <end position="88"/>
    </location>
</feature>
<dbReference type="AlphaFoldDB" id="A0AAN7HD71"/>
<proteinExistence type="predicted"/>
<gene>
    <name evidence="2" type="ORF">C8A03DRAFT_17004</name>
</gene>
<sequence>MNEHTATRPAMEPRRASESVVDVGTRTEDERGWERESTSAARARSTGANRQLARQPPAHGRQVARRVDEATAPAPAQAQHTQERKSAPAVRLDMDLDVEIDLKAKIHGDLELAIL</sequence>
<name>A0AAN7HD71_9PEZI</name>
<dbReference type="Proteomes" id="UP001303760">
    <property type="component" value="Unassembled WGS sequence"/>
</dbReference>
<reference evidence="2" key="1">
    <citation type="journal article" date="2023" name="Mol. Phylogenet. Evol.">
        <title>Genome-scale phylogeny and comparative genomics of the fungal order Sordariales.</title>
        <authorList>
            <person name="Hensen N."/>
            <person name="Bonometti L."/>
            <person name="Westerberg I."/>
            <person name="Brannstrom I.O."/>
            <person name="Guillou S."/>
            <person name="Cros-Aarteil S."/>
            <person name="Calhoun S."/>
            <person name="Haridas S."/>
            <person name="Kuo A."/>
            <person name="Mondo S."/>
            <person name="Pangilinan J."/>
            <person name="Riley R."/>
            <person name="LaButti K."/>
            <person name="Andreopoulos B."/>
            <person name="Lipzen A."/>
            <person name="Chen C."/>
            <person name="Yan M."/>
            <person name="Daum C."/>
            <person name="Ng V."/>
            <person name="Clum A."/>
            <person name="Steindorff A."/>
            <person name="Ohm R.A."/>
            <person name="Martin F."/>
            <person name="Silar P."/>
            <person name="Natvig D.O."/>
            <person name="Lalanne C."/>
            <person name="Gautier V."/>
            <person name="Ament-Velasquez S.L."/>
            <person name="Kruys A."/>
            <person name="Hutchinson M.I."/>
            <person name="Powell A.J."/>
            <person name="Barry K."/>
            <person name="Miller A.N."/>
            <person name="Grigoriev I.V."/>
            <person name="Debuchy R."/>
            <person name="Gladieux P."/>
            <person name="Hiltunen Thoren M."/>
            <person name="Johannesson H."/>
        </authorList>
    </citation>
    <scope>NUCLEOTIDE SEQUENCE</scope>
    <source>
        <strain evidence="2">CBS 532.94</strain>
    </source>
</reference>
<evidence type="ECO:0000313" key="3">
    <source>
        <dbReference type="Proteomes" id="UP001303760"/>
    </source>
</evidence>
<dbReference type="EMBL" id="MU860198">
    <property type="protein sequence ID" value="KAK4236344.1"/>
    <property type="molecule type" value="Genomic_DNA"/>
</dbReference>
<evidence type="ECO:0000313" key="2">
    <source>
        <dbReference type="EMBL" id="KAK4236344.1"/>
    </source>
</evidence>
<feature type="compositionally biased region" description="Basic and acidic residues" evidence="1">
    <location>
        <begin position="1"/>
        <end position="17"/>
    </location>
</feature>